<dbReference type="RefSeq" id="WP_208245191.1">
    <property type="nucleotide sequence ID" value="NZ_JAGEPF010000018.1"/>
</dbReference>
<sequence>MDGLAGPLAAASLATLQVYARTGYTVHLVPQTEDMAHGDALCGLRLADGGVLWGGTEGPGIEQVPCGGCVEVARRDCHGLPVDGMRPLAEPVCAAIATGGVVAAVDKVNGWLGWSGGQLAPVAGHMVRRWESVEGIETARMHTETPEFWVGGMLVGVAGAHSGVGNHSVRCVIPHPHAGFEPQEQVALHEGGAWNAFQLHLLTRHGTHHEGCASFRRTDRCPLCGGREQRKDQPRRPAPLPDDVNRPHNMREARLKHPGPDARSRT</sequence>
<reference evidence="2 3" key="1">
    <citation type="submission" date="2021-03" db="EMBL/GenBank/DDBJ databases">
        <title>Actinomadura violae sp. nov., isolated from lichen in Thailand.</title>
        <authorList>
            <person name="Kanchanasin P."/>
            <person name="Saeng-In P."/>
            <person name="Phongsopitanun W."/>
            <person name="Yuki M."/>
            <person name="Kudo T."/>
            <person name="Ohkuma M."/>
            <person name="Tanasupawat S."/>
        </authorList>
    </citation>
    <scope>NUCLEOTIDE SEQUENCE [LARGE SCALE GENOMIC DNA]</scope>
    <source>
        <strain evidence="2 3">LCR2-06</strain>
    </source>
</reference>
<keyword evidence="3" id="KW-1185">Reference proteome</keyword>
<gene>
    <name evidence="2" type="ORF">J4709_29495</name>
</gene>
<evidence type="ECO:0000313" key="2">
    <source>
        <dbReference type="EMBL" id="MBO2461712.1"/>
    </source>
</evidence>
<proteinExistence type="predicted"/>
<name>A0ABS3RY78_9ACTN</name>
<dbReference type="Proteomes" id="UP000680206">
    <property type="component" value="Unassembled WGS sequence"/>
</dbReference>
<feature type="compositionally biased region" description="Basic and acidic residues" evidence="1">
    <location>
        <begin position="243"/>
        <end position="266"/>
    </location>
</feature>
<accession>A0ABS3RY78</accession>
<protein>
    <submittedName>
        <fullName evidence="2">Uncharacterized protein</fullName>
    </submittedName>
</protein>
<feature type="region of interest" description="Disordered" evidence="1">
    <location>
        <begin position="223"/>
        <end position="266"/>
    </location>
</feature>
<dbReference type="EMBL" id="JAGEPF010000018">
    <property type="protein sequence ID" value="MBO2461712.1"/>
    <property type="molecule type" value="Genomic_DNA"/>
</dbReference>
<comment type="caution">
    <text evidence="2">The sequence shown here is derived from an EMBL/GenBank/DDBJ whole genome shotgun (WGS) entry which is preliminary data.</text>
</comment>
<evidence type="ECO:0000256" key="1">
    <source>
        <dbReference type="SAM" id="MobiDB-lite"/>
    </source>
</evidence>
<evidence type="ECO:0000313" key="3">
    <source>
        <dbReference type="Proteomes" id="UP000680206"/>
    </source>
</evidence>
<organism evidence="2 3">
    <name type="scientific">Actinomadura violacea</name>
    <dbReference type="NCBI Taxonomy" id="2819934"/>
    <lineage>
        <taxon>Bacteria</taxon>
        <taxon>Bacillati</taxon>
        <taxon>Actinomycetota</taxon>
        <taxon>Actinomycetes</taxon>
        <taxon>Streptosporangiales</taxon>
        <taxon>Thermomonosporaceae</taxon>
        <taxon>Actinomadura</taxon>
    </lineage>
</organism>